<dbReference type="PROSITE" id="PS00895">
    <property type="entry name" value="3_HYDROXYISOBUT_DH"/>
    <property type="match status" value="1"/>
</dbReference>
<dbReference type="EMBL" id="JBHLYQ010000005">
    <property type="protein sequence ID" value="MFC0080797.1"/>
    <property type="molecule type" value="Genomic_DNA"/>
</dbReference>
<evidence type="ECO:0000256" key="1">
    <source>
        <dbReference type="ARBA" id="ARBA00009080"/>
    </source>
</evidence>
<dbReference type="EC" id="1.1.-.-" evidence="6"/>
<dbReference type="SUPFAM" id="SSF51735">
    <property type="entry name" value="NAD(P)-binding Rossmann-fold domains"/>
    <property type="match status" value="1"/>
</dbReference>
<evidence type="ECO:0000256" key="3">
    <source>
        <dbReference type="ARBA" id="ARBA00023027"/>
    </source>
</evidence>
<dbReference type="Pfam" id="PF03446">
    <property type="entry name" value="NAD_binding_2"/>
    <property type="match status" value="1"/>
</dbReference>
<dbReference type="InterPro" id="IPR008927">
    <property type="entry name" value="6-PGluconate_DH-like_C_sf"/>
</dbReference>
<feature type="domain" description="6-phosphogluconate dehydrogenase NADP-binding" evidence="4">
    <location>
        <begin position="12"/>
        <end position="170"/>
    </location>
</feature>
<protein>
    <submittedName>
        <fullName evidence="6">NAD(P)-dependent oxidoreductase</fullName>
        <ecNumber evidence="6">1.1.-.-</ecNumber>
    </submittedName>
</protein>
<dbReference type="GO" id="GO:0016491">
    <property type="term" value="F:oxidoreductase activity"/>
    <property type="evidence" value="ECO:0007669"/>
    <property type="project" value="UniProtKB-KW"/>
</dbReference>
<dbReference type="Gene3D" id="1.10.1040.10">
    <property type="entry name" value="N-(1-d-carboxylethyl)-l-norvaline Dehydrogenase, domain 2"/>
    <property type="match status" value="1"/>
</dbReference>
<evidence type="ECO:0000256" key="2">
    <source>
        <dbReference type="ARBA" id="ARBA00023002"/>
    </source>
</evidence>
<dbReference type="InterPro" id="IPR002204">
    <property type="entry name" value="3-OH-isobutyrate_DH-rel_CS"/>
</dbReference>
<reference evidence="6 7" key="1">
    <citation type="submission" date="2024-09" db="EMBL/GenBank/DDBJ databases">
        <authorList>
            <person name="Sun Q."/>
            <person name="Mori K."/>
        </authorList>
    </citation>
    <scope>NUCLEOTIDE SEQUENCE [LARGE SCALE GENOMIC DNA]</scope>
    <source>
        <strain evidence="6 7">JCM 15389</strain>
    </source>
</reference>
<dbReference type="Pfam" id="PF14833">
    <property type="entry name" value="NAD_binding_11"/>
    <property type="match status" value="1"/>
</dbReference>
<keyword evidence="3" id="KW-0520">NAD</keyword>
<dbReference type="InterPro" id="IPR029154">
    <property type="entry name" value="HIBADH-like_NADP-bd"/>
</dbReference>
<dbReference type="PANTHER" id="PTHR43060:SF15">
    <property type="entry name" value="3-HYDROXYISOBUTYRATE DEHYDROGENASE-LIKE 1, MITOCHONDRIAL-RELATED"/>
    <property type="match status" value="1"/>
</dbReference>
<dbReference type="SUPFAM" id="SSF48179">
    <property type="entry name" value="6-phosphogluconate dehydrogenase C-terminal domain-like"/>
    <property type="match status" value="1"/>
</dbReference>
<gene>
    <name evidence="6" type="ORF">ACFFRE_01320</name>
</gene>
<evidence type="ECO:0000259" key="5">
    <source>
        <dbReference type="Pfam" id="PF14833"/>
    </source>
</evidence>
<name>A0ABV6BZE2_9ACTN</name>
<dbReference type="Gene3D" id="3.40.50.720">
    <property type="entry name" value="NAD(P)-binding Rossmann-like Domain"/>
    <property type="match status" value="1"/>
</dbReference>
<dbReference type="PIRSF" id="PIRSF000103">
    <property type="entry name" value="HIBADH"/>
    <property type="match status" value="1"/>
</dbReference>
<dbReference type="InterPro" id="IPR015815">
    <property type="entry name" value="HIBADH-related"/>
</dbReference>
<comment type="caution">
    <text evidence="6">The sequence shown here is derived from an EMBL/GenBank/DDBJ whole genome shotgun (WGS) entry which is preliminary data.</text>
</comment>
<keyword evidence="2 6" id="KW-0560">Oxidoreductase</keyword>
<accession>A0ABV6BZE2</accession>
<proteinExistence type="inferred from homology"/>
<sequence length="303" mass="31154">MAMPGGGGGARRVGVVGLGTMGGAMAGHLIDAGFRVTGVDVDPEARRRLEARGGRIAKTPAELRGEVEVVLLSLPSVAAFEAVVGGPGGLVETAEGTGAAVVVETSTLPLDRKEWARELLAAAGCTLLDCPISGTGAQMAERDVVYYASGDPEAIEIARPFLAACGREVFDLGAFGNGTRLKLIANHLVAVHNAASAEAMLLVRALGIDPGRALAGLTAGAGTSRILELRGPLMAEGRYEPATMKVEVFQKDVDIIAGLARELRCPLPVFAAAAQLNLAALAMGMGTLDTACLHAVLAAWRRQ</sequence>
<dbReference type="InterPro" id="IPR013328">
    <property type="entry name" value="6PGD_dom2"/>
</dbReference>
<dbReference type="Proteomes" id="UP001589788">
    <property type="component" value="Unassembled WGS sequence"/>
</dbReference>
<evidence type="ECO:0000313" key="6">
    <source>
        <dbReference type="EMBL" id="MFC0080797.1"/>
    </source>
</evidence>
<keyword evidence="7" id="KW-1185">Reference proteome</keyword>
<organism evidence="6 7">
    <name type="scientific">Aciditerrimonas ferrireducens</name>
    <dbReference type="NCBI Taxonomy" id="667306"/>
    <lineage>
        <taxon>Bacteria</taxon>
        <taxon>Bacillati</taxon>
        <taxon>Actinomycetota</taxon>
        <taxon>Acidimicrobiia</taxon>
        <taxon>Acidimicrobiales</taxon>
        <taxon>Acidimicrobiaceae</taxon>
        <taxon>Aciditerrimonas</taxon>
    </lineage>
</organism>
<dbReference type="InterPro" id="IPR006115">
    <property type="entry name" value="6PGDH_NADP-bd"/>
</dbReference>
<dbReference type="PANTHER" id="PTHR43060">
    <property type="entry name" value="3-HYDROXYISOBUTYRATE DEHYDROGENASE-LIKE 1, MITOCHONDRIAL-RELATED"/>
    <property type="match status" value="1"/>
</dbReference>
<evidence type="ECO:0000259" key="4">
    <source>
        <dbReference type="Pfam" id="PF03446"/>
    </source>
</evidence>
<evidence type="ECO:0000313" key="7">
    <source>
        <dbReference type="Proteomes" id="UP001589788"/>
    </source>
</evidence>
<dbReference type="RefSeq" id="WP_377787359.1">
    <property type="nucleotide sequence ID" value="NZ_JBHLYQ010000005.1"/>
</dbReference>
<feature type="domain" description="3-hydroxyisobutyrate dehydrogenase-like NAD-binding" evidence="5">
    <location>
        <begin position="176"/>
        <end position="291"/>
    </location>
</feature>
<comment type="similarity">
    <text evidence="1">Belongs to the HIBADH-related family.</text>
</comment>
<dbReference type="InterPro" id="IPR036291">
    <property type="entry name" value="NAD(P)-bd_dom_sf"/>
</dbReference>